<evidence type="ECO:0000259" key="2">
    <source>
        <dbReference type="Pfam" id="PF23286"/>
    </source>
</evidence>
<dbReference type="OrthoDB" id="1109515at2759"/>
<organism evidence="3 4">
    <name type="scientific">Juglans regia</name>
    <name type="common">English walnut</name>
    <dbReference type="NCBI Taxonomy" id="51240"/>
    <lineage>
        <taxon>Eukaryota</taxon>
        <taxon>Viridiplantae</taxon>
        <taxon>Streptophyta</taxon>
        <taxon>Embryophyta</taxon>
        <taxon>Tracheophyta</taxon>
        <taxon>Spermatophyta</taxon>
        <taxon>Magnoliopsida</taxon>
        <taxon>eudicotyledons</taxon>
        <taxon>Gunneridae</taxon>
        <taxon>Pentapetalae</taxon>
        <taxon>rosids</taxon>
        <taxon>fabids</taxon>
        <taxon>Fagales</taxon>
        <taxon>Juglandaceae</taxon>
        <taxon>Juglans</taxon>
    </lineage>
</organism>
<dbReference type="KEGG" id="jre:118348686"/>
<evidence type="ECO:0000313" key="3">
    <source>
        <dbReference type="Proteomes" id="UP000235220"/>
    </source>
</evidence>
<dbReference type="InterPro" id="IPR032675">
    <property type="entry name" value="LRR_dom_sf"/>
</dbReference>
<proteinExistence type="predicted"/>
<feature type="domain" description="Disease resistance protein RPS4B/Roq1-like leucine-rich repeats" evidence="2">
    <location>
        <begin position="65"/>
        <end position="156"/>
    </location>
</feature>
<protein>
    <submittedName>
        <fullName evidence="4">Disease resistance protein RPP5-like</fullName>
    </submittedName>
</protein>
<sequence length="440" mass="50121">MTFNECEFLKEIPDLSSISNLKELIVKFCTRLVEVHDSVGSLKNLYTLNFHGCSELQILPRSLNLRSLHELLLADCSSLRYLPEIKCKMESLIKLDLQGTAIEELPLSIGNLVGLKSLRLWDCKNLMRLPIACIQLQNLWLLEIGGCPKLVKKMRDDGPSLLAIESTKMEEEISLPEEQLHELAPPTNSSNESTELQLLNLQSCFQSETNFFPISSFFTMFNSSASLSHLDLWGTEIVSLPTNIKEFIALTHLFLECEKLEEILELPPNIRRVDVSGCKSLQRFSEVSKILEFNGSHIRSLQRITLTGCDKMHENIWNDKVQIPLLWKGVYEYDATLFPENQIPEWLNYIHEFLKDNDGRSRGEEEWVIDIEGPHYLEEISGIVLYLVIVFGGDIDIFNDASSWNGGIGDAKITSKSSNHINGKLYWIFCMGGVLQFTIF</sequence>
<dbReference type="AlphaFoldDB" id="A0A6P9EH56"/>
<dbReference type="Gene3D" id="3.80.10.10">
    <property type="entry name" value="Ribonuclease Inhibitor"/>
    <property type="match status" value="3"/>
</dbReference>
<dbReference type="GeneID" id="118348686"/>
<dbReference type="InParanoid" id="A0A6P9EH56"/>
<evidence type="ECO:0000256" key="1">
    <source>
        <dbReference type="ARBA" id="ARBA00022821"/>
    </source>
</evidence>
<dbReference type="PANTHER" id="PTHR36766:SF30">
    <property type="entry name" value="TIR-NBS TYPE DISEASE RESISTANCE PROTEIN-RELATED"/>
    <property type="match status" value="1"/>
</dbReference>
<keyword evidence="1" id="KW-0611">Plant defense</keyword>
<dbReference type="SUPFAM" id="SSF52058">
    <property type="entry name" value="L domain-like"/>
    <property type="match status" value="1"/>
</dbReference>
<dbReference type="Pfam" id="PF23286">
    <property type="entry name" value="LRR_13"/>
    <property type="match status" value="1"/>
</dbReference>
<dbReference type="InterPro" id="IPR058546">
    <property type="entry name" value="RPS4B/Roq1-like_LRR"/>
</dbReference>
<dbReference type="RefSeq" id="XP_035546686.1">
    <property type="nucleotide sequence ID" value="XM_035690793.1"/>
</dbReference>
<reference evidence="4" key="1">
    <citation type="submission" date="2025-08" db="UniProtKB">
        <authorList>
            <consortium name="RefSeq"/>
        </authorList>
    </citation>
    <scope>IDENTIFICATION</scope>
    <source>
        <tissue evidence="4">Leaves</tissue>
    </source>
</reference>
<name>A0A6P9EH56_JUGRE</name>
<dbReference type="Proteomes" id="UP000235220">
    <property type="component" value="Chromosome 6"/>
</dbReference>
<accession>A0A6P9EH56</accession>
<evidence type="ECO:0000313" key="4">
    <source>
        <dbReference type="RefSeq" id="XP_035546686.1"/>
    </source>
</evidence>
<keyword evidence="3" id="KW-1185">Reference proteome</keyword>
<dbReference type="GO" id="GO:0006952">
    <property type="term" value="P:defense response"/>
    <property type="evidence" value="ECO:0007669"/>
    <property type="project" value="UniProtKB-KW"/>
</dbReference>
<dbReference type="PANTHER" id="PTHR36766">
    <property type="entry name" value="PLANT BROAD-SPECTRUM MILDEW RESISTANCE PROTEIN RPW8"/>
    <property type="match status" value="1"/>
</dbReference>
<gene>
    <name evidence="4" type="primary">LOC118348686</name>
</gene>